<proteinExistence type="predicted"/>
<organism evidence="1 2">
    <name type="scientific">Cucurbita argyrosperma subsp. sororia</name>
    <dbReference type="NCBI Taxonomy" id="37648"/>
    <lineage>
        <taxon>Eukaryota</taxon>
        <taxon>Viridiplantae</taxon>
        <taxon>Streptophyta</taxon>
        <taxon>Embryophyta</taxon>
        <taxon>Tracheophyta</taxon>
        <taxon>Spermatophyta</taxon>
        <taxon>Magnoliopsida</taxon>
        <taxon>eudicotyledons</taxon>
        <taxon>Gunneridae</taxon>
        <taxon>Pentapetalae</taxon>
        <taxon>rosids</taxon>
        <taxon>fabids</taxon>
        <taxon>Cucurbitales</taxon>
        <taxon>Cucurbitaceae</taxon>
        <taxon>Cucurbiteae</taxon>
        <taxon>Cucurbita</taxon>
    </lineage>
</organism>
<dbReference type="AlphaFoldDB" id="A0AAV6P848"/>
<feature type="non-terminal residue" evidence="1">
    <location>
        <position position="1"/>
    </location>
</feature>
<accession>A0AAV6P848</accession>
<comment type="caution">
    <text evidence="1">The sequence shown here is derived from an EMBL/GenBank/DDBJ whole genome shotgun (WGS) entry which is preliminary data.</text>
</comment>
<protein>
    <submittedName>
        <fullName evidence="1">Pentatricopeptide repeat-containing protein, chloroplastic</fullName>
    </submittedName>
</protein>
<sequence length="147" mass="16844">MEISSSFTLSLHLHPFPPNPLAVAFAAANSNSGHRLSRIKTSTQTLTDTPPLRNKVVAKFQNRKRPVFAERDAFPESLPLHTKNPHAIYKDIQRFARQNKLKEALTIMDYLDQKASQLMRLHFLLLLLLALEPNLWLTLNRFTLIFG</sequence>
<evidence type="ECO:0000313" key="2">
    <source>
        <dbReference type="Proteomes" id="UP000685013"/>
    </source>
</evidence>
<dbReference type="Proteomes" id="UP000685013">
    <property type="component" value="Chromosome 1"/>
</dbReference>
<dbReference type="EMBL" id="JAGKQH010000001">
    <property type="protein sequence ID" value="KAG6607513.1"/>
    <property type="molecule type" value="Genomic_DNA"/>
</dbReference>
<evidence type="ECO:0000313" key="1">
    <source>
        <dbReference type="EMBL" id="KAG6607513.1"/>
    </source>
</evidence>
<keyword evidence="2" id="KW-1185">Reference proteome</keyword>
<reference evidence="1 2" key="1">
    <citation type="journal article" date="2021" name="Hortic Res">
        <title>The domestication of Cucurbita argyrosperma as revealed by the genome of its wild relative.</title>
        <authorList>
            <person name="Barrera-Redondo J."/>
            <person name="Sanchez-de la Vega G."/>
            <person name="Aguirre-Liguori J.A."/>
            <person name="Castellanos-Morales G."/>
            <person name="Gutierrez-Guerrero Y.T."/>
            <person name="Aguirre-Dugua X."/>
            <person name="Aguirre-Planter E."/>
            <person name="Tenaillon M.I."/>
            <person name="Lira-Saade R."/>
            <person name="Eguiarte L.E."/>
        </authorList>
    </citation>
    <scope>NUCLEOTIDE SEQUENCE [LARGE SCALE GENOMIC DNA]</scope>
    <source>
        <strain evidence="1">JBR-2021</strain>
    </source>
</reference>
<gene>
    <name evidence="1" type="primary">PCMP-A3</name>
    <name evidence="1" type="ORF">SDJN03_00855</name>
</gene>
<name>A0AAV6P848_9ROSI</name>